<dbReference type="OrthoDB" id="5616306at2"/>
<dbReference type="EMBL" id="CP012508">
    <property type="protein sequence ID" value="ALB22957.1"/>
    <property type="molecule type" value="Genomic_DNA"/>
</dbReference>
<name>A0A1L6TC59_PISSA</name>
<dbReference type="AlphaFoldDB" id="A0A1L6TC59"/>
<dbReference type="Proteomes" id="UP000029558">
    <property type="component" value="Chromosome"/>
</dbReference>
<keyword evidence="1" id="KW-0670">Pyruvate</keyword>
<dbReference type="GO" id="GO:0016301">
    <property type="term" value="F:kinase activity"/>
    <property type="evidence" value="ECO:0007669"/>
    <property type="project" value="UniProtKB-KW"/>
</dbReference>
<gene>
    <name evidence="1" type="ORF">KU39_1777</name>
</gene>
<evidence type="ECO:0000313" key="2">
    <source>
        <dbReference type="Proteomes" id="UP000029558"/>
    </source>
</evidence>
<protein>
    <submittedName>
        <fullName evidence="1">Pyruvate kinase</fullName>
    </submittedName>
</protein>
<sequence>MASSIISSVISDKDGVELNALKDDKTTTLSLQSEQSLLTAAADEILVKAQKNQVLSVQDSSISVDDKSIQLSVGDGTYIKIEDGKIELSCNGNSIELGSDIKINGANITVSSQNTTTVSATQEVALKAMTVSAS</sequence>
<reference evidence="1 2" key="1">
    <citation type="journal article" date="2014" name="Genome Announc.">
        <title>Comparative Genome Analysis of Two Isolates of the Fish Pathogen Piscirickettsia salmonis from Different Hosts Reveals Major Differences in Virulence-Associated Secretion Systems.</title>
        <authorList>
            <person name="Bohle H."/>
            <person name="Henriquez P."/>
            <person name="Grothusen H."/>
            <person name="Navas E."/>
            <person name="Sandoval A."/>
            <person name="Bustamante F."/>
            <person name="Bustos P."/>
            <person name="Mancilla M."/>
        </authorList>
    </citation>
    <scope>NUCLEOTIDE SEQUENCE [LARGE SCALE GENOMIC DNA]</scope>
    <source>
        <strain evidence="2">B1-32597</strain>
    </source>
</reference>
<dbReference type="RefSeq" id="WP_027242917.1">
    <property type="nucleotide sequence ID" value="NZ_CP012508.1"/>
</dbReference>
<keyword evidence="1" id="KW-0808">Transferase</keyword>
<proteinExistence type="predicted"/>
<evidence type="ECO:0000313" key="1">
    <source>
        <dbReference type="EMBL" id="ALB22957.1"/>
    </source>
</evidence>
<keyword evidence="1" id="KW-0418">Kinase</keyword>
<organism evidence="1 2">
    <name type="scientific">Piscirickettsia salmonis</name>
    <dbReference type="NCBI Taxonomy" id="1238"/>
    <lineage>
        <taxon>Bacteria</taxon>
        <taxon>Pseudomonadati</taxon>
        <taxon>Pseudomonadota</taxon>
        <taxon>Gammaproteobacteria</taxon>
        <taxon>Thiotrichales</taxon>
        <taxon>Piscirickettsiaceae</taxon>
        <taxon>Piscirickettsia</taxon>
    </lineage>
</organism>
<accession>A0A1L6TC59</accession>